<dbReference type="Pfam" id="PF01047">
    <property type="entry name" value="MarR"/>
    <property type="match status" value="1"/>
</dbReference>
<dbReference type="OrthoDB" id="47347at2"/>
<dbReference type="GO" id="GO:0003677">
    <property type="term" value="F:DNA binding"/>
    <property type="evidence" value="ECO:0007669"/>
    <property type="project" value="UniProtKB-KW"/>
</dbReference>
<dbReference type="PRINTS" id="PR00598">
    <property type="entry name" value="HTHMARR"/>
</dbReference>
<dbReference type="PANTHER" id="PTHR42756:SF1">
    <property type="entry name" value="TRANSCRIPTIONAL REPRESSOR OF EMRAB OPERON"/>
    <property type="match status" value="1"/>
</dbReference>
<organism evidence="5 6">
    <name type="scientific">Geotoga petraea</name>
    <dbReference type="NCBI Taxonomy" id="28234"/>
    <lineage>
        <taxon>Bacteria</taxon>
        <taxon>Thermotogati</taxon>
        <taxon>Thermotogota</taxon>
        <taxon>Thermotogae</taxon>
        <taxon>Petrotogales</taxon>
        <taxon>Petrotogaceae</taxon>
        <taxon>Geotoga</taxon>
    </lineage>
</organism>
<evidence type="ECO:0000256" key="3">
    <source>
        <dbReference type="ARBA" id="ARBA00023163"/>
    </source>
</evidence>
<dbReference type="SUPFAM" id="SSF46785">
    <property type="entry name" value="Winged helix' DNA-binding domain"/>
    <property type="match status" value="1"/>
</dbReference>
<sequence>MSKIDLKIIIALSRANQAILKKIEKSMNKNGLTVSEFGVMELLLHKGKQPVQKIAERILVTSGTITYVINKLIKKGYIKRERCNEDKRIYYVDLTEEGRIFIEKVFKEHEKYLSKLFQEIDNNDKKDLIEKLNLFENVAKQYKE</sequence>
<feature type="domain" description="HTH marR-type" evidence="4">
    <location>
        <begin position="5"/>
        <end position="137"/>
    </location>
</feature>
<dbReference type="InterPro" id="IPR023187">
    <property type="entry name" value="Tscrpt_reg_MarR-type_CS"/>
</dbReference>
<reference evidence="5 6" key="1">
    <citation type="submission" date="2019-04" db="EMBL/GenBank/DDBJ databases">
        <title>Draft genome sequence data and analysis of a Fermenting Bacterium, Geotoga petraea strain HO-Geo1, isolated from heavy-oil petroleum reservoir in Russia.</title>
        <authorList>
            <person name="Grouzdev D.S."/>
            <person name="Semenova E.M."/>
            <person name="Sokolova D.S."/>
            <person name="Tourova T.P."/>
            <person name="Poltaraus A.B."/>
            <person name="Nazina T.N."/>
        </authorList>
    </citation>
    <scope>NUCLEOTIDE SEQUENCE [LARGE SCALE GENOMIC DNA]</scope>
    <source>
        <strain evidence="5 6">HO-Geo1</strain>
    </source>
</reference>
<dbReference type="CDD" id="cd00090">
    <property type="entry name" value="HTH_ARSR"/>
    <property type="match status" value="1"/>
</dbReference>
<evidence type="ECO:0000313" key="5">
    <source>
        <dbReference type="EMBL" id="TGG86759.1"/>
    </source>
</evidence>
<evidence type="ECO:0000256" key="1">
    <source>
        <dbReference type="ARBA" id="ARBA00023015"/>
    </source>
</evidence>
<dbReference type="InterPro" id="IPR000835">
    <property type="entry name" value="HTH_MarR-typ"/>
</dbReference>
<keyword evidence="2" id="KW-0238">DNA-binding</keyword>
<accession>A0A4Z0W0W9</accession>
<dbReference type="PANTHER" id="PTHR42756">
    <property type="entry name" value="TRANSCRIPTIONAL REGULATOR, MARR"/>
    <property type="match status" value="1"/>
</dbReference>
<dbReference type="PROSITE" id="PS50995">
    <property type="entry name" value="HTH_MARR_2"/>
    <property type="match status" value="1"/>
</dbReference>
<dbReference type="EMBL" id="SRME01000008">
    <property type="protein sequence ID" value="TGG86759.1"/>
    <property type="molecule type" value="Genomic_DNA"/>
</dbReference>
<keyword evidence="1" id="KW-0805">Transcription regulation</keyword>
<comment type="caution">
    <text evidence="5">The sequence shown here is derived from an EMBL/GenBank/DDBJ whole genome shotgun (WGS) entry which is preliminary data.</text>
</comment>
<keyword evidence="3" id="KW-0804">Transcription</keyword>
<evidence type="ECO:0000256" key="2">
    <source>
        <dbReference type="ARBA" id="ARBA00023125"/>
    </source>
</evidence>
<dbReference type="PROSITE" id="PS01117">
    <property type="entry name" value="HTH_MARR_1"/>
    <property type="match status" value="1"/>
</dbReference>
<dbReference type="GO" id="GO:0003700">
    <property type="term" value="F:DNA-binding transcription factor activity"/>
    <property type="evidence" value="ECO:0007669"/>
    <property type="project" value="InterPro"/>
</dbReference>
<evidence type="ECO:0000313" key="6">
    <source>
        <dbReference type="Proteomes" id="UP000297288"/>
    </source>
</evidence>
<dbReference type="InterPro" id="IPR036390">
    <property type="entry name" value="WH_DNA-bd_sf"/>
</dbReference>
<evidence type="ECO:0000259" key="4">
    <source>
        <dbReference type="PROSITE" id="PS50995"/>
    </source>
</evidence>
<dbReference type="RefSeq" id="WP_135403200.1">
    <property type="nucleotide sequence ID" value="NZ_SRME01000008.1"/>
</dbReference>
<dbReference type="InterPro" id="IPR036388">
    <property type="entry name" value="WH-like_DNA-bd_sf"/>
</dbReference>
<protein>
    <submittedName>
        <fullName evidence="5">MarR family transcriptional regulator</fullName>
    </submittedName>
</protein>
<dbReference type="SMART" id="SM00347">
    <property type="entry name" value="HTH_MARR"/>
    <property type="match status" value="1"/>
</dbReference>
<name>A0A4Z0W0W9_9BACT</name>
<dbReference type="Proteomes" id="UP000297288">
    <property type="component" value="Unassembled WGS sequence"/>
</dbReference>
<dbReference type="Gene3D" id="1.10.10.10">
    <property type="entry name" value="Winged helix-like DNA-binding domain superfamily/Winged helix DNA-binding domain"/>
    <property type="match status" value="1"/>
</dbReference>
<proteinExistence type="predicted"/>
<dbReference type="InterPro" id="IPR011991">
    <property type="entry name" value="ArsR-like_HTH"/>
</dbReference>
<dbReference type="AlphaFoldDB" id="A0A4Z0W0W9"/>
<gene>
    <name evidence="5" type="ORF">E4650_09720</name>
</gene>